<organism evidence="1 2">
    <name type="scientific">Granulosicoccus antarcticus IMCC3135</name>
    <dbReference type="NCBI Taxonomy" id="1192854"/>
    <lineage>
        <taxon>Bacteria</taxon>
        <taxon>Pseudomonadati</taxon>
        <taxon>Pseudomonadota</taxon>
        <taxon>Gammaproteobacteria</taxon>
        <taxon>Chromatiales</taxon>
        <taxon>Granulosicoccaceae</taxon>
        <taxon>Granulosicoccus</taxon>
    </lineage>
</organism>
<accession>A0A2Z2P7U5</accession>
<proteinExistence type="predicted"/>
<dbReference type="AlphaFoldDB" id="A0A2Z2P7U5"/>
<name>A0A2Z2P7U5_9GAMM</name>
<evidence type="ECO:0000313" key="2">
    <source>
        <dbReference type="Proteomes" id="UP000250079"/>
    </source>
</evidence>
<evidence type="ECO:0000313" key="1">
    <source>
        <dbReference type="EMBL" id="ASJ76747.1"/>
    </source>
</evidence>
<dbReference type="Proteomes" id="UP000250079">
    <property type="component" value="Chromosome"/>
</dbReference>
<dbReference type="EMBL" id="CP018632">
    <property type="protein sequence ID" value="ASJ76747.1"/>
    <property type="molecule type" value="Genomic_DNA"/>
</dbReference>
<protein>
    <submittedName>
        <fullName evidence="1">Uncharacterized protein</fullName>
    </submittedName>
</protein>
<sequence length="158" mass="18642">MERSSENELIIQYAVIAIHNALQGAVTVALREADISDTWKNSHAKKWENVELPKQLATGGMYQPDKFPQLNVFMDLYDKYFNDKCNSIDRERIENLNKHRNEFIHFNTDYLSIEKQWIIDSCREGIEAISHIVKEEKQLFGNEYNFFQEILKEAKQKV</sequence>
<gene>
    <name evidence="1" type="ORF">IMCC3135_33515</name>
</gene>
<keyword evidence="2" id="KW-1185">Reference proteome</keyword>
<dbReference type="KEGG" id="gai:IMCC3135_33515"/>
<reference evidence="1 2" key="1">
    <citation type="submission" date="2016-12" db="EMBL/GenBank/DDBJ databases">
        <authorList>
            <person name="Song W.-J."/>
            <person name="Kurnit D.M."/>
        </authorList>
    </citation>
    <scope>NUCLEOTIDE SEQUENCE [LARGE SCALE GENOMIC DNA]</scope>
    <source>
        <strain evidence="1 2">IMCC3135</strain>
    </source>
</reference>